<comment type="caution">
    <text evidence="3">The sequence shown here is derived from an EMBL/GenBank/DDBJ whole genome shotgun (WGS) entry which is preliminary data.</text>
</comment>
<proteinExistence type="predicted"/>
<accession>A0ABP4F7L9</accession>
<feature type="chain" id="PRO_5046177889" evidence="1">
    <location>
        <begin position="31"/>
        <end position="604"/>
    </location>
</feature>
<evidence type="ECO:0000313" key="4">
    <source>
        <dbReference type="Proteomes" id="UP001501371"/>
    </source>
</evidence>
<feature type="domain" description="Solute-binding protein family 5" evidence="2">
    <location>
        <begin position="125"/>
        <end position="517"/>
    </location>
</feature>
<feature type="signal peptide" evidence="1">
    <location>
        <begin position="1"/>
        <end position="30"/>
    </location>
</feature>
<dbReference type="SUPFAM" id="SSF53850">
    <property type="entry name" value="Periplasmic binding protein-like II"/>
    <property type="match status" value="1"/>
</dbReference>
<keyword evidence="4" id="KW-1185">Reference proteome</keyword>
<dbReference type="PANTHER" id="PTHR30290:SF83">
    <property type="entry name" value="ABC TRANSPORTER SUBSTRATE-BINDING PROTEIN"/>
    <property type="match status" value="1"/>
</dbReference>
<organism evidence="3 4">
    <name type="scientific">Streptomyces hebeiensis</name>
    <dbReference type="NCBI Taxonomy" id="229486"/>
    <lineage>
        <taxon>Bacteria</taxon>
        <taxon>Bacillati</taxon>
        <taxon>Actinomycetota</taxon>
        <taxon>Actinomycetes</taxon>
        <taxon>Kitasatosporales</taxon>
        <taxon>Streptomycetaceae</taxon>
        <taxon>Streptomyces</taxon>
    </lineage>
</organism>
<dbReference type="PIRSF" id="PIRSF002741">
    <property type="entry name" value="MppA"/>
    <property type="match status" value="1"/>
</dbReference>
<keyword evidence="1" id="KW-0732">Signal</keyword>
<gene>
    <name evidence="3" type="ORF">GCM10009654_08300</name>
</gene>
<reference evidence="4" key="1">
    <citation type="journal article" date="2019" name="Int. J. Syst. Evol. Microbiol.">
        <title>The Global Catalogue of Microorganisms (GCM) 10K type strain sequencing project: providing services to taxonomists for standard genome sequencing and annotation.</title>
        <authorList>
            <consortium name="The Broad Institute Genomics Platform"/>
            <consortium name="The Broad Institute Genome Sequencing Center for Infectious Disease"/>
            <person name="Wu L."/>
            <person name="Ma J."/>
        </authorList>
    </citation>
    <scope>NUCLEOTIDE SEQUENCE [LARGE SCALE GENOMIC DNA]</scope>
    <source>
        <strain evidence="4">JCM 12696</strain>
    </source>
</reference>
<dbReference type="Gene3D" id="3.40.190.10">
    <property type="entry name" value="Periplasmic binding protein-like II"/>
    <property type="match status" value="1"/>
</dbReference>
<dbReference type="EMBL" id="BAAAKV010000005">
    <property type="protein sequence ID" value="GAA1155074.1"/>
    <property type="molecule type" value="Genomic_DNA"/>
</dbReference>
<dbReference type="InterPro" id="IPR030678">
    <property type="entry name" value="Peptide/Ni-bd"/>
</dbReference>
<evidence type="ECO:0000256" key="1">
    <source>
        <dbReference type="SAM" id="SignalP"/>
    </source>
</evidence>
<evidence type="ECO:0000313" key="3">
    <source>
        <dbReference type="EMBL" id="GAA1155074.1"/>
    </source>
</evidence>
<dbReference type="InterPro" id="IPR039424">
    <property type="entry name" value="SBP_5"/>
</dbReference>
<evidence type="ECO:0000259" key="2">
    <source>
        <dbReference type="Pfam" id="PF00496"/>
    </source>
</evidence>
<dbReference type="Proteomes" id="UP001501371">
    <property type="component" value="Unassembled WGS sequence"/>
</dbReference>
<protein>
    <submittedName>
        <fullName evidence="3">ABC transporter substrate-binding protein</fullName>
    </submittedName>
</protein>
<dbReference type="InterPro" id="IPR000914">
    <property type="entry name" value="SBP_5_dom"/>
</dbReference>
<dbReference type="Gene3D" id="3.10.105.10">
    <property type="entry name" value="Dipeptide-binding Protein, Domain 3"/>
    <property type="match status" value="1"/>
</dbReference>
<dbReference type="Pfam" id="PF00496">
    <property type="entry name" value="SBP_bac_5"/>
    <property type="match status" value="1"/>
</dbReference>
<name>A0ABP4F7L9_9ACTN</name>
<sequence length="604" mass="66019">MGTLIMSIFGTRRTRAAVIALAAGSLVLTACGGSNDSGTKDNSKTQEDAAKQSAAVTYGDAKASTGPAAEVPGAKPGGTISVLQEDDFSHLDPGQTYVSDGKILDRLIQRGLTQYQEDDEGKQTLVGDLATDSGKQTDGGKTWTFTLKDGLKDQNGSAITSADIRHSIERMYAPFITDGPTYIQQWLSGSGTTYRKALPDGPYKGKHLPDSVLATPDEKTIVFKFKEPQPDLPQALAMPGYSVVPEKTDTKEKYDTAPVATGPYKIAEFKPGKSLKLVKNTNWDPKTDSVRHQYVDGFNIGFNQSDDDQTKTLLADRGEAKNSIMFTGQVATNQVRNVVEDPEAMKRTIQGYAPYVWQLNFNLDRMTDKKVRDAITYALPSAQIYKLDGGAYGGETATGLMSPTTPGYDKTYDPFGKLKKPNGDVEKAKQLIKEAGAEGKKVVYAYANTPVRQQQSVVIADRLKAIGLEVVKKEIDQATWYEQVGKVDNGLDLYMTGWGQDWPSASTVFPPLYDGTQLQDGSSVYSHINDEKVNKEIARILKITDPAEAQKAWGALHRDIVERINPAAPIYYTKVFQIFGSNVGGLRYSADSSYVDVTRLYLKK</sequence>
<dbReference type="CDD" id="cd08506">
    <property type="entry name" value="PBP2_clavulanate_OppA2"/>
    <property type="match status" value="1"/>
</dbReference>
<dbReference type="PANTHER" id="PTHR30290">
    <property type="entry name" value="PERIPLASMIC BINDING COMPONENT OF ABC TRANSPORTER"/>
    <property type="match status" value="1"/>
</dbReference>